<proteinExistence type="predicted"/>
<evidence type="ECO:0000256" key="1">
    <source>
        <dbReference type="SAM" id="Phobius"/>
    </source>
</evidence>
<dbReference type="STRING" id="1633631.GCA_001442925_02043"/>
<accession>A0A0S4NAP0</accession>
<feature type="transmembrane region" description="Helical" evidence="1">
    <location>
        <begin position="227"/>
        <end position="243"/>
    </location>
</feature>
<reference evidence="2 3" key="1">
    <citation type="submission" date="2015-11" db="EMBL/GenBank/DDBJ databases">
        <authorList>
            <person name="Zhang Y."/>
            <person name="Guo Z."/>
        </authorList>
    </citation>
    <scope>NUCLEOTIDE SEQUENCE [LARGE SCALE GENOMIC DNA]</scope>
    <source>
        <strain evidence="2">JGI-4</strain>
    </source>
</reference>
<dbReference type="OrthoDB" id="9772884at2"/>
<feature type="transmembrane region" description="Helical" evidence="1">
    <location>
        <begin position="367"/>
        <end position="385"/>
    </location>
</feature>
<accession>A0A0P1MHZ3</accession>
<feature type="transmembrane region" description="Helical" evidence="1">
    <location>
        <begin position="472"/>
        <end position="491"/>
    </location>
</feature>
<dbReference type="AlphaFoldDB" id="A0A0P1MHZ3"/>
<organism evidence="2 3">
    <name type="scientific">Candidatus Kryptonium thompsonii</name>
    <dbReference type="NCBI Taxonomy" id="1633631"/>
    <lineage>
        <taxon>Bacteria</taxon>
        <taxon>Pseudomonadati</taxon>
        <taxon>Candidatus Kryptoniota</taxon>
        <taxon>Candidatus Kryptonium</taxon>
    </lineage>
</organism>
<protein>
    <recommendedName>
        <fullName evidence="4">Membrane protein YfhO</fullName>
    </recommendedName>
</protein>
<evidence type="ECO:0008006" key="4">
    <source>
        <dbReference type="Google" id="ProtNLM"/>
    </source>
</evidence>
<accession>A0A0P1L668</accession>
<feature type="transmembrane region" description="Helical" evidence="1">
    <location>
        <begin position="204"/>
        <end position="221"/>
    </location>
</feature>
<feature type="transmembrane region" description="Helical" evidence="1">
    <location>
        <begin position="104"/>
        <end position="121"/>
    </location>
</feature>
<dbReference type="Proteomes" id="UP000182011">
    <property type="component" value="Unassembled WGS sequence"/>
</dbReference>
<accession>A0A0P1NXJ1</accession>
<feature type="transmembrane region" description="Helical" evidence="1">
    <location>
        <begin position="128"/>
        <end position="146"/>
    </location>
</feature>
<feature type="transmembrane region" description="Helical" evidence="1">
    <location>
        <begin position="540"/>
        <end position="558"/>
    </location>
</feature>
<evidence type="ECO:0000313" key="2">
    <source>
        <dbReference type="EMBL" id="CUU08308.1"/>
    </source>
</evidence>
<feature type="transmembrane region" description="Helical" evidence="1">
    <location>
        <begin position="429"/>
        <end position="451"/>
    </location>
</feature>
<name>A0A0P1MHZ3_9BACT</name>
<dbReference type="RefSeq" id="WP_075457677.1">
    <property type="nucleotide sequence ID" value="NZ_CZVL01000001.1"/>
</dbReference>
<evidence type="ECO:0000313" key="3">
    <source>
        <dbReference type="Proteomes" id="UP000182011"/>
    </source>
</evidence>
<feature type="transmembrane region" description="Helical" evidence="1">
    <location>
        <begin position="26"/>
        <end position="43"/>
    </location>
</feature>
<feature type="transmembrane region" description="Helical" evidence="1">
    <location>
        <begin position="565"/>
        <end position="582"/>
    </location>
</feature>
<feature type="transmembrane region" description="Helical" evidence="1">
    <location>
        <begin position="830"/>
        <end position="852"/>
    </location>
</feature>
<dbReference type="PANTHER" id="PTHR38454">
    <property type="entry name" value="INTEGRAL MEMBRANE PROTEIN-RELATED"/>
    <property type="match status" value="1"/>
</dbReference>
<dbReference type="InterPro" id="IPR018580">
    <property type="entry name" value="Uncharacterised_YfhO"/>
</dbReference>
<gene>
    <name evidence="2" type="ORF">JGI4_02049</name>
</gene>
<feature type="transmembrane region" description="Helical" evidence="1">
    <location>
        <begin position="255"/>
        <end position="273"/>
    </location>
</feature>
<dbReference type="PANTHER" id="PTHR38454:SF1">
    <property type="entry name" value="INTEGRAL MEMBRANE PROTEIN"/>
    <property type="match status" value="1"/>
</dbReference>
<feature type="transmembrane region" description="Helical" evidence="1">
    <location>
        <begin position="152"/>
        <end position="176"/>
    </location>
</feature>
<sequence>MPEKKRTPKQTERKRKETREIIDPKYHFLIYILLIVASLFIFFNESLFKGKIFISGDIIAFKSWNALIEDARNQKVPLLWNPYIFSGMPGYASLSVGPERPFDLIGVVHGFILNTIASLFTSREVFDIVFYMVFYLVVMAIGVYLLSRHLMFGRFISFVVALATVFSTFFIVWITVGHQTKIITMSMLPYALLLVDKLTNKFKLLYFVLLVIVLWVIFSASHIQMMFYVYLTIALYYLVYLIYKISKKENLLGLLRSGLLFALATILTFGIFLDKYLTVLEYNKYSIRGQPPITEKIKAQEAQKSNPQKTGLDYEYATQWSFSPGEVFTFVIPSIYGFGWRNYAGVLTGGETVRINTYFGPMPFTDAANYLGGVVVFLAIVGAVFNFKKNIFVKFLVILSLISLLISFGKEFPLIYDLFFYYVPYFNRFRVPSMILSLVMFAAPILAGYGLNAIIDFYKTGSSEKVKNIFKNLSFAFIILFVLTFIFQGFFSDIYRSLFADDKAISIVIRNNFGFVNQELYNRIAPHVYQFIFDNFLKDFRIFFILLAFSSGLIYLLISKRISLNLFNLGIAALVLFDLWRVDSITLHYSDKEELRSIYNPPDYVEYIKRDTSLYRVLEISGGQPVMSNHLALYRLQNVYGYHGAKIRAYQDLIDVAGILNPFVLNLLNVKYIISDRYDSIYGNLVFNGTKKVIFNPNYLPRAFLVNRYEVTEPLTILLRMKNADFNPRDVVFLKDSLDVKVDPPGESASAEIMEYQIQKIKLKVKATGNNLLFLSEVWYPRWKCFIDGKEAPIYRANYVFRAVVVPPGEHEVLFIYKDEKFELGGKISLALNLFIIALFFVSLAPNVIGMLKKKFQK</sequence>
<keyword evidence="1" id="KW-0812">Transmembrane</keyword>
<keyword evidence="1" id="KW-0472">Membrane</keyword>
<keyword evidence="1" id="KW-1133">Transmembrane helix</keyword>
<dbReference type="EMBL" id="FAOP01000009">
    <property type="protein sequence ID" value="CUU08308.1"/>
    <property type="molecule type" value="Genomic_DNA"/>
</dbReference>
<feature type="transmembrane region" description="Helical" evidence="1">
    <location>
        <begin position="392"/>
        <end position="409"/>
    </location>
</feature>